<dbReference type="AlphaFoldDB" id="A0A8S1EIR7"/>
<gene>
    <name evidence="1" type="ORF">CBOVIS_LOCUS2691</name>
</gene>
<organism evidence="1 2">
    <name type="scientific">Caenorhabditis bovis</name>
    <dbReference type="NCBI Taxonomy" id="2654633"/>
    <lineage>
        <taxon>Eukaryota</taxon>
        <taxon>Metazoa</taxon>
        <taxon>Ecdysozoa</taxon>
        <taxon>Nematoda</taxon>
        <taxon>Chromadorea</taxon>
        <taxon>Rhabditida</taxon>
        <taxon>Rhabditina</taxon>
        <taxon>Rhabditomorpha</taxon>
        <taxon>Rhabditoidea</taxon>
        <taxon>Rhabditidae</taxon>
        <taxon>Peloderinae</taxon>
        <taxon>Caenorhabditis</taxon>
    </lineage>
</organism>
<comment type="caution">
    <text evidence="1">The sequence shown here is derived from an EMBL/GenBank/DDBJ whole genome shotgun (WGS) entry which is preliminary data.</text>
</comment>
<evidence type="ECO:0000313" key="2">
    <source>
        <dbReference type="Proteomes" id="UP000494206"/>
    </source>
</evidence>
<evidence type="ECO:0000313" key="1">
    <source>
        <dbReference type="EMBL" id="CAB3399593.1"/>
    </source>
</evidence>
<keyword evidence="2" id="KW-1185">Reference proteome</keyword>
<name>A0A8S1EIR7_9PELO</name>
<reference evidence="1 2" key="1">
    <citation type="submission" date="2020-04" db="EMBL/GenBank/DDBJ databases">
        <authorList>
            <person name="Laetsch R D."/>
            <person name="Stevens L."/>
            <person name="Kumar S."/>
            <person name="Blaxter L. M."/>
        </authorList>
    </citation>
    <scope>NUCLEOTIDE SEQUENCE [LARGE SCALE GENOMIC DNA]</scope>
</reference>
<dbReference type="EMBL" id="CADEPM010000002">
    <property type="protein sequence ID" value="CAB3399593.1"/>
    <property type="molecule type" value="Genomic_DNA"/>
</dbReference>
<protein>
    <submittedName>
        <fullName evidence="1">Uncharacterized protein</fullName>
    </submittedName>
</protein>
<proteinExistence type="predicted"/>
<accession>A0A8S1EIR7</accession>
<dbReference type="Proteomes" id="UP000494206">
    <property type="component" value="Unassembled WGS sequence"/>
</dbReference>
<sequence length="320" mass="36966">MSNTPKIPFDLQLFNFTPERIERIVSNLPPGVDLNELDLSDWDGQGDHIPEHLLPIPRESVIPNMNFKIDIWKGNMDSDIEMENCGVFMHCQYYDRTPCDKCMFHMSYMNGEIILKCNSKKCKFCNVKPLKLGMLDDVIVPTPSAKTFAIMEITNMLSFPDDQISDLCVKMRISLEDLARDKKIDKKAFSRILKNSEKFLTASTVKQMAKFAPNKNHSLFLHMVYKYIEHFARNIDIADMYGYENLSWITRENKRIMLLLKQVVLTSCCLKAEARVTWFDKLCKCVRGSIAFCKMLSQGLPMSSDNELLVNHTHIYSSSF</sequence>